<evidence type="ECO:0000313" key="5">
    <source>
        <dbReference type="Proteomes" id="UP001163105"/>
    </source>
</evidence>
<evidence type="ECO:0000256" key="2">
    <source>
        <dbReference type="ARBA" id="ARBA00023128"/>
    </source>
</evidence>
<sequence length="253" mass="28825">MSYKAIFAIAAALDLELEQMDVKTAFLYGDIDEEVYMEQPPEFDDGTGRVCKLNKALYGLKQAPRIWYQTLAKFLESLGFYPLTSGVGIFVKGHTYIAVYVDDLLIAGPRTEEIQQLKTALGNRFQMTDLGPCSHYLGMVVTRDRKSRTIRLSQKAYIEKILKDFGMCEAKPQHTPMKTDQIEIPDNYEPTDESRHADRIRFAACYQASHLHHSTHLLQSANRIVNVLQNEVSVYDVESSVRERQIADIAKLK</sequence>
<dbReference type="InterPro" id="IPR043502">
    <property type="entry name" value="DNA/RNA_pol_sf"/>
</dbReference>
<name>A0AB34FBS7_9HYPO</name>
<gene>
    <name evidence="4" type="ORF">O9K51_11133</name>
</gene>
<organism evidence="4 5">
    <name type="scientific">Purpureocillium lavendulum</name>
    <dbReference type="NCBI Taxonomy" id="1247861"/>
    <lineage>
        <taxon>Eukaryota</taxon>
        <taxon>Fungi</taxon>
        <taxon>Dikarya</taxon>
        <taxon>Ascomycota</taxon>
        <taxon>Pezizomycotina</taxon>
        <taxon>Sordariomycetes</taxon>
        <taxon>Hypocreomycetidae</taxon>
        <taxon>Hypocreales</taxon>
        <taxon>Ophiocordycipitaceae</taxon>
        <taxon>Purpureocillium</taxon>
    </lineage>
</organism>
<dbReference type="InterPro" id="IPR013103">
    <property type="entry name" value="RVT_2"/>
</dbReference>
<evidence type="ECO:0000313" key="4">
    <source>
        <dbReference type="EMBL" id="KAJ6436310.1"/>
    </source>
</evidence>
<keyword evidence="5" id="KW-1185">Reference proteome</keyword>
<proteinExistence type="predicted"/>
<dbReference type="SUPFAM" id="SSF56672">
    <property type="entry name" value="DNA/RNA polymerases"/>
    <property type="match status" value="1"/>
</dbReference>
<evidence type="ECO:0000259" key="3">
    <source>
        <dbReference type="Pfam" id="PF07727"/>
    </source>
</evidence>
<dbReference type="Pfam" id="PF07727">
    <property type="entry name" value="RVT_2"/>
    <property type="match status" value="1"/>
</dbReference>
<accession>A0AB34FBS7</accession>
<evidence type="ECO:0000256" key="1">
    <source>
        <dbReference type="ARBA" id="ARBA00004173"/>
    </source>
</evidence>
<dbReference type="Proteomes" id="UP001163105">
    <property type="component" value="Unassembled WGS sequence"/>
</dbReference>
<feature type="domain" description="Reverse transcriptase Ty1/copia-type" evidence="3">
    <location>
        <begin position="4"/>
        <end position="178"/>
    </location>
</feature>
<dbReference type="AlphaFoldDB" id="A0AB34FBS7"/>
<keyword evidence="2" id="KW-0496">Mitochondrion</keyword>
<comment type="caution">
    <text evidence="4">The sequence shown here is derived from an EMBL/GenBank/DDBJ whole genome shotgun (WGS) entry which is preliminary data.</text>
</comment>
<dbReference type="EMBL" id="JAQHRD010000024">
    <property type="protein sequence ID" value="KAJ6436310.1"/>
    <property type="molecule type" value="Genomic_DNA"/>
</dbReference>
<protein>
    <submittedName>
        <fullName evidence="4">Gag-Pol polyprotein</fullName>
    </submittedName>
</protein>
<comment type="subcellular location">
    <subcellularLocation>
        <location evidence="1">Mitochondrion</location>
    </subcellularLocation>
</comment>
<reference evidence="4" key="1">
    <citation type="submission" date="2023-01" db="EMBL/GenBank/DDBJ databases">
        <title>The growth and conidiation of Purpureocillium lavendulum are regulated by nitrogen source and histone H3K14 acetylation.</title>
        <authorList>
            <person name="Tang P."/>
            <person name="Han J."/>
            <person name="Zhang C."/>
            <person name="Tang P."/>
            <person name="Qi F."/>
            <person name="Zhang K."/>
            <person name="Liang L."/>
        </authorList>
    </citation>
    <scope>NUCLEOTIDE SEQUENCE</scope>
    <source>
        <strain evidence="4">YMF1.00683</strain>
    </source>
</reference>
<dbReference type="GO" id="GO:0005739">
    <property type="term" value="C:mitochondrion"/>
    <property type="evidence" value="ECO:0007669"/>
    <property type="project" value="UniProtKB-SubCell"/>
</dbReference>